<proteinExistence type="predicted"/>
<feature type="compositionally biased region" description="Polar residues" evidence="1">
    <location>
        <begin position="445"/>
        <end position="487"/>
    </location>
</feature>
<evidence type="ECO:0000256" key="1">
    <source>
        <dbReference type="SAM" id="MobiDB-lite"/>
    </source>
</evidence>
<accession>A0A2A2J6L3</accession>
<organism evidence="2 3">
    <name type="scientific">Diploscapter pachys</name>
    <dbReference type="NCBI Taxonomy" id="2018661"/>
    <lineage>
        <taxon>Eukaryota</taxon>
        <taxon>Metazoa</taxon>
        <taxon>Ecdysozoa</taxon>
        <taxon>Nematoda</taxon>
        <taxon>Chromadorea</taxon>
        <taxon>Rhabditida</taxon>
        <taxon>Rhabditina</taxon>
        <taxon>Rhabditomorpha</taxon>
        <taxon>Rhabditoidea</taxon>
        <taxon>Rhabditidae</taxon>
        <taxon>Diploscapter</taxon>
    </lineage>
</organism>
<name>A0A2A2J6L3_9BILA</name>
<sequence>MSHSFRSIFKNFGSKSKSNEVEEIVIEEQEESDLGDKDQEKNGKEAEAVKDIKQEPVEEEEDDELESGDHEEGSEGGDRTESYSRENGLEDGRGKDRDRGVTEDGDRVKRSQSVQADRADSGRDALPTMKTIACLKMDSSAKLVDRQFELDDFARPTVFRTTELKFAGGRSFFVSLDFLSEISEFFRVLNDGNKKNRFVFEDDSPESFLTFLRAVTPCPMLLPVDEFNISVLTDLSLHYAAWHLYAKCEEWLCSNMKELGDSEVVDTLKAVYRRDNKERTFLCEQLIEFVAENFTFDQLDMFAAVDEQLSLLLYQRSSRALARRNNDLTKKLAMVKNNPALIDEIEILEVRPGRKRVIEQGESSEAANADDGPPASKKTKLETVVICPRCADDKRKSNPRHNLSLVNLKCALCSRFRCTANCIRESTCKDGMGCASSKKATQQNRSLAGSSTSMAVNLSNPPSPALSTSSMQNSGRRQMSTSLISNPATSPTSSLSSSSALQASAHSTSSLNRSLNLPTSAAFLVSGSNKKKYLSQIPQILYVPAQTVRQQKSQNAKILQGSKTQVRPQ</sequence>
<feature type="region of interest" description="Disordered" evidence="1">
    <location>
        <begin position="1"/>
        <end position="123"/>
    </location>
</feature>
<feature type="region of interest" description="Disordered" evidence="1">
    <location>
        <begin position="445"/>
        <end position="501"/>
    </location>
</feature>
<dbReference type="Proteomes" id="UP000218231">
    <property type="component" value="Unassembled WGS sequence"/>
</dbReference>
<evidence type="ECO:0000313" key="2">
    <source>
        <dbReference type="EMBL" id="PAV57203.1"/>
    </source>
</evidence>
<dbReference type="AlphaFoldDB" id="A0A2A2J6L3"/>
<reference evidence="2 3" key="1">
    <citation type="journal article" date="2017" name="Curr. Biol.">
        <title>Genome architecture and evolution of a unichromosomal asexual nematode.</title>
        <authorList>
            <person name="Fradin H."/>
            <person name="Zegar C."/>
            <person name="Gutwein M."/>
            <person name="Lucas J."/>
            <person name="Kovtun M."/>
            <person name="Corcoran D."/>
            <person name="Baugh L.R."/>
            <person name="Kiontke K."/>
            <person name="Gunsalus K."/>
            <person name="Fitch D.H."/>
            <person name="Piano F."/>
        </authorList>
    </citation>
    <scope>NUCLEOTIDE SEQUENCE [LARGE SCALE GENOMIC DNA]</scope>
    <source>
        <strain evidence="2">PF1309</strain>
    </source>
</reference>
<protein>
    <recommendedName>
        <fullName evidence="4">BTB domain-containing protein</fullName>
    </recommendedName>
</protein>
<dbReference type="Gene3D" id="3.30.710.10">
    <property type="entry name" value="Potassium Channel Kv1.1, Chain A"/>
    <property type="match status" value="1"/>
</dbReference>
<feature type="compositionally biased region" description="Acidic residues" evidence="1">
    <location>
        <begin position="21"/>
        <end position="33"/>
    </location>
</feature>
<feature type="compositionally biased region" description="Acidic residues" evidence="1">
    <location>
        <begin position="57"/>
        <end position="66"/>
    </location>
</feature>
<evidence type="ECO:0000313" key="3">
    <source>
        <dbReference type="Proteomes" id="UP000218231"/>
    </source>
</evidence>
<feature type="compositionally biased region" description="Basic and acidic residues" evidence="1">
    <location>
        <begin position="34"/>
        <end position="56"/>
    </location>
</feature>
<feature type="compositionally biased region" description="Basic and acidic residues" evidence="1">
    <location>
        <begin position="67"/>
        <end position="109"/>
    </location>
</feature>
<dbReference type="EMBL" id="LIAE01010651">
    <property type="protein sequence ID" value="PAV57203.1"/>
    <property type="molecule type" value="Genomic_DNA"/>
</dbReference>
<keyword evidence="3" id="KW-1185">Reference proteome</keyword>
<gene>
    <name evidence="2" type="ORF">WR25_11444</name>
</gene>
<feature type="compositionally biased region" description="Low complexity" evidence="1">
    <location>
        <begin position="488"/>
        <end position="501"/>
    </location>
</feature>
<evidence type="ECO:0008006" key="4">
    <source>
        <dbReference type="Google" id="ProtNLM"/>
    </source>
</evidence>
<dbReference type="InterPro" id="IPR011333">
    <property type="entry name" value="SKP1/BTB/POZ_sf"/>
</dbReference>
<comment type="caution">
    <text evidence="2">The sequence shown here is derived from an EMBL/GenBank/DDBJ whole genome shotgun (WGS) entry which is preliminary data.</text>
</comment>
<feature type="region of interest" description="Disordered" evidence="1">
    <location>
        <begin position="359"/>
        <end position="378"/>
    </location>
</feature>